<evidence type="ECO:0000256" key="1">
    <source>
        <dbReference type="SAM" id="MobiDB-lite"/>
    </source>
</evidence>
<keyword evidence="5" id="KW-1185">Reference proteome</keyword>
<feature type="transmembrane region" description="Helical" evidence="2">
    <location>
        <begin position="84"/>
        <end position="103"/>
    </location>
</feature>
<keyword evidence="2" id="KW-0472">Membrane</keyword>
<feature type="transmembrane region" description="Helical" evidence="2">
    <location>
        <begin position="334"/>
        <end position="355"/>
    </location>
</feature>
<feature type="transmembrane region" description="Helical" evidence="2">
    <location>
        <begin position="55"/>
        <end position="78"/>
    </location>
</feature>
<feature type="transmembrane region" description="Helical" evidence="2">
    <location>
        <begin position="469"/>
        <end position="494"/>
    </location>
</feature>
<dbReference type="RefSeq" id="WP_154528013.1">
    <property type="nucleotide sequence ID" value="NZ_JAXDZJ010000140.1"/>
</dbReference>
<feature type="domain" description="TRAP C4-dicarboxylate transport system permease DctM subunit" evidence="3">
    <location>
        <begin position="150"/>
        <end position="586"/>
    </location>
</feature>
<accession>A0A6L5Y9M9</accession>
<feature type="region of interest" description="Disordered" evidence="1">
    <location>
        <begin position="1"/>
        <end position="28"/>
    </location>
</feature>
<dbReference type="PANTHER" id="PTHR43849:SF2">
    <property type="entry name" value="BLL3936 PROTEIN"/>
    <property type="match status" value="1"/>
</dbReference>
<protein>
    <submittedName>
        <fullName evidence="4">TRAP transporter permease</fullName>
    </submittedName>
</protein>
<feature type="transmembrane region" description="Helical" evidence="2">
    <location>
        <begin position="526"/>
        <end position="545"/>
    </location>
</feature>
<name>A0A6L5Y9M9_9BACT</name>
<keyword evidence="2" id="KW-1133">Transmembrane helix</keyword>
<dbReference type="InterPro" id="IPR011853">
    <property type="entry name" value="TRAP_DctM-Dct_fused"/>
</dbReference>
<keyword evidence="2" id="KW-0812">Transmembrane</keyword>
<feature type="transmembrane region" description="Helical" evidence="2">
    <location>
        <begin position="162"/>
        <end position="180"/>
    </location>
</feature>
<dbReference type="Pfam" id="PF06808">
    <property type="entry name" value="DctM"/>
    <property type="match status" value="1"/>
</dbReference>
<feature type="transmembrane region" description="Helical" evidence="2">
    <location>
        <begin position="134"/>
        <end position="155"/>
    </location>
</feature>
<feature type="transmembrane region" description="Helical" evidence="2">
    <location>
        <begin position="595"/>
        <end position="614"/>
    </location>
</feature>
<dbReference type="InterPro" id="IPR010656">
    <property type="entry name" value="DctM"/>
</dbReference>
<evidence type="ECO:0000259" key="3">
    <source>
        <dbReference type="Pfam" id="PF06808"/>
    </source>
</evidence>
<feature type="transmembrane region" description="Helical" evidence="2">
    <location>
        <begin position="209"/>
        <end position="231"/>
    </location>
</feature>
<organism evidence="4 5">
    <name type="scientific">Pyramidobacter porci</name>
    <dbReference type="NCBI Taxonomy" id="2605789"/>
    <lineage>
        <taxon>Bacteria</taxon>
        <taxon>Thermotogati</taxon>
        <taxon>Synergistota</taxon>
        <taxon>Synergistia</taxon>
        <taxon>Synergistales</taxon>
        <taxon>Dethiosulfovibrionaceae</taxon>
        <taxon>Pyramidobacter</taxon>
    </lineage>
</organism>
<feature type="transmembrane region" description="Helical" evidence="2">
    <location>
        <begin position="439"/>
        <end position="463"/>
    </location>
</feature>
<comment type="caution">
    <text evidence="4">The sequence shown here is derived from an EMBL/GenBank/DDBJ whole genome shotgun (WGS) entry which is preliminary data.</text>
</comment>
<dbReference type="AlphaFoldDB" id="A0A6L5Y9M9"/>
<feature type="transmembrane region" description="Helical" evidence="2">
    <location>
        <begin position="376"/>
        <end position="395"/>
    </location>
</feature>
<evidence type="ECO:0000313" key="5">
    <source>
        <dbReference type="Proteomes" id="UP000473699"/>
    </source>
</evidence>
<feature type="transmembrane region" description="Helical" evidence="2">
    <location>
        <begin position="110"/>
        <end position="128"/>
    </location>
</feature>
<evidence type="ECO:0000256" key="2">
    <source>
        <dbReference type="SAM" id="Phobius"/>
    </source>
</evidence>
<feature type="transmembrane region" description="Helical" evidence="2">
    <location>
        <begin position="626"/>
        <end position="653"/>
    </location>
</feature>
<gene>
    <name evidence="4" type="ORF">FYJ74_02390</name>
</gene>
<sequence length="662" mass="70884">MDEVKKESGATGLPQEKRQLNADTVAGDQSAVQENLEKYDTESRYRRPDGFWGKAIKLICIVFSLFQFYTAGFGVLPAQIQRPLHVFFTFVLIFLLYPSFASFSRKTMHWLDVLLAALAGSTMIYLVVNYEAILYRGGLPTTLDLIFGALAILFTFEAARRIVGLPIVLVALAFVLYAHFGKIMPGFLAHRGFSWTRIVNHMYLTTEGILGSPVGVSSTFVFMFILFGAFLNKTGLGKFFIDLALAAAGHQAGGPAKVAVISSAFFGTISGSSVANTVTTGTFTIPLMKSIGYLPHFAGAVEAASSTGGQLMPPIMGAAAFIMSDFIGVPYITIAIAAVLPALLYYMAVFIMIHMEAKRLGLRGLPKEQLPNTKKIFLAGGHLLIPLFVIVYMLIKGYTPLKAAFYSILWTVAVAMCRKNTRMKLSDIIAAFDEGARSSLGVAAACACAGLVIGSVTLTGIGLKLANGIVSLAGGHLFFTLVLTMITSILLGMGLPTTAKYIVLASMAAPAIQKFGVPVLAAHMFIFYYGIIADLTPPVALAAYAGAGIAGANPMRTGFTALRLAVAGFLIPYFFVYSPELLMINASVANTTVPVVTAILGTVLLSFAAAGYWLRNLNLFERAVIFAASLLLIQPGWMTDVIGAGVGVAMYLLQKMTLKNRA</sequence>
<dbReference type="Proteomes" id="UP000473699">
    <property type="component" value="Unassembled WGS sequence"/>
</dbReference>
<proteinExistence type="predicted"/>
<feature type="transmembrane region" description="Helical" evidence="2">
    <location>
        <begin position="557"/>
        <end position="575"/>
    </location>
</feature>
<dbReference type="PANTHER" id="PTHR43849">
    <property type="entry name" value="BLL3936 PROTEIN"/>
    <property type="match status" value="1"/>
</dbReference>
<dbReference type="NCBIfam" id="TIGR02123">
    <property type="entry name" value="TRAP_fused"/>
    <property type="match status" value="1"/>
</dbReference>
<dbReference type="EMBL" id="VUNH01000002">
    <property type="protein sequence ID" value="MST54901.1"/>
    <property type="molecule type" value="Genomic_DNA"/>
</dbReference>
<evidence type="ECO:0000313" key="4">
    <source>
        <dbReference type="EMBL" id="MST54901.1"/>
    </source>
</evidence>
<reference evidence="4 5" key="1">
    <citation type="submission" date="2019-08" db="EMBL/GenBank/DDBJ databases">
        <title>In-depth cultivation of the pig gut microbiome towards novel bacterial diversity and tailored functional studies.</title>
        <authorList>
            <person name="Wylensek D."/>
            <person name="Hitch T.C.A."/>
            <person name="Clavel T."/>
        </authorList>
    </citation>
    <scope>NUCLEOTIDE SEQUENCE [LARGE SCALE GENOMIC DNA]</scope>
    <source>
        <strain evidence="4 5">SM-530-WT-4B</strain>
    </source>
</reference>